<evidence type="ECO:0000313" key="3">
    <source>
        <dbReference type="Proteomes" id="UP000308489"/>
    </source>
</evidence>
<keyword evidence="1" id="KW-0472">Membrane</keyword>
<protein>
    <submittedName>
        <fullName evidence="2">Uncharacterized protein</fullName>
    </submittedName>
</protein>
<feature type="transmembrane region" description="Helical" evidence="1">
    <location>
        <begin position="46"/>
        <end position="66"/>
    </location>
</feature>
<dbReference type="AlphaFoldDB" id="A0A4U9R689"/>
<feature type="transmembrane region" description="Helical" evidence="1">
    <location>
        <begin position="78"/>
        <end position="101"/>
    </location>
</feature>
<keyword evidence="3" id="KW-1185">Reference proteome</keyword>
<evidence type="ECO:0000313" key="2">
    <source>
        <dbReference type="EMBL" id="VTQ86699.1"/>
    </source>
</evidence>
<name>A0A4U9R689_HATHI</name>
<evidence type="ECO:0000256" key="1">
    <source>
        <dbReference type="SAM" id="Phobius"/>
    </source>
</evidence>
<dbReference type="EMBL" id="LR590481">
    <property type="protein sequence ID" value="VTQ86699.1"/>
    <property type="molecule type" value="Genomic_DNA"/>
</dbReference>
<dbReference type="KEGG" id="hhw:NCTC503_00970"/>
<keyword evidence="1" id="KW-1133">Transmembrane helix</keyword>
<gene>
    <name evidence="2" type="ORF">NCTC503_00970</name>
</gene>
<organism evidence="2 3">
    <name type="scientific">Hathewaya histolytica</name>
    <name type="common">Clostridium histolyticum</name>
    <dbReference type="NCBI Taxonomy" id="1498"/>
    <lineage>
        <taxon>Bacteria</taxon>
        <taxon>Bacillati</taxon>
        <taxon>Bacillota</taxon>
        <taxon>Clostridia</taxon>
        <taxon>Eubacteriales</taxon>
        <taxon>Clostridiaceae</taxon>
        <taxon>Hathewaya</taxon>
    </lineage>
</organism>
<keyword evidence="1" id="KW-0812">Transmembrane</keyword>
<dbReference type="Proteomes" id="UP000308489">
    <property type="component" value="Chromosome 1"/>
</dbReference>
<accession>A0A4U9R689</accession>
<reference evidence="2 3" key="1">
    <citation type="submission" date="2019-05" db="EMBL/GenBank/DDBJ databases">
        <authorList>
            <consortium name="Pathogen Informatics"/>
        </authorList>
    </citation>
    <scope>NUCLEOTIDE SEQUENCE [LARGE SCALE GENOMIC DNA]</scope>
    <source>
        <strain evidence="2 3">NCTC503</strain>
    </source>
</reference>
<sequence>MNFISFNGNNITRIRLPKGSDSVFKKNPIEFLFWWEALKCKGKRNYIFKIGIIKTGVIFSIIYISSSFALRYISNRFLFKYLFIGYFIGFTLIGLISYIAFSKLWDFYNEKFLKLNLTSIAKQNNKLNIIEKIRE</sequence>
<proteinExistence type="predicted"/>